<protein>
    <submittedName>
        <fullName evidence="2">Uncharacterized protein</fullName>
    </submittedName>
</protein>
<dbReference type="OrthoDB" id="5506168at2"/>
<dbReference type="AlphaFoldDB" id="A0A6N7QB14"/>
<feature type="region of interest" description="Disordered" evidence="1">
    <location>
        <begin position="1"/>
        <end position="21"/>
    </location>
</feature>
<feature type="region of interest" description="Disordered" evidence="1">
    <location>
        <begin position="318"/>
        <end position="339"/>
    </location>
</feature>
<reference evidence="2 3" key="1">
    <citation type="submission" date="2019-10" db="EMBL/GenBank/DDBJ databases">
        <title>A soil myxobacterium in the family Polyangiaceae.</title>
        <authorList>
            <person name="Li Y."/>
            <person name="Wang J."/>
        </authorList>
    </citation>
    <scope>NUCLEOTIDE SEQUENCE [LARGE SCALE GENOMIC DNA]</scope>
    <source>
        <strain evidence="2 3">DSM 14734</strain>
    </source>
</reference>
<sequence length="339" mass="38095">MSVGQTSGRNTTNSAPAQNANRPRVHWWRRMDYNSFERKISQFGIESARVGNKYIITSNNIRLEVSPIDFSGIVVADFDAMNEKISRWRQAKVNDDLLAYGATTGSLLDQSNAQGYMGSEQHTVWAMGASARTGCFIPPEFFFENEGFGGTAGNGPNVLPLGNTGEPMSTIAMAHDSDWMIGRLFSMGPLARLNTVTPHMQYQIQRMGSAGLFDGFQTNELFARDNRFPLISDPRTQQEREINARITSLLDAAGAQDTYYRENGIWLRQGRWGWNVKYTRAHAAFDLQVRWRSWLQIIGVSGTVYDFAPEYLWDGNESATRGKNDVRTHNDARAPGFPE</sequence>
<gene>
    <name evidence="2" type="ORF">GF068_40005</name>
</gene>
<evidence type="ECO:0000256" key="1">
    <source>
        <dbReference type="SAM" id="MobiDB-lite"/>
    </source>
</evidence>
<proteinExistence type="predicted"/>
<feature type="compositionally biased region" description="Basic and acidic residues" evidence="1">
    <location>
        <begin position="320"/>
        <end position="332"/>
    </location>
</feature>
<comment type="caution">
    <text evidence="2">The sequence shown here is derived from an EMBL/GenBank/DDBJ whole genome shotgun (WGS) entry which is preliminary data.</text>
</comment>
<evidence type="ECO:0000313" key="3">
    <source>
        <dbReference type="Proteomes" id="UP000440224"/>
    </source>
</evidence>
<organism evidence="2 3">
    <name type="scientific">Polyangium spumosum</name>
    <dbReference type="NCBI Taxonomy" id="889282"/>
    <lineage>
        <taxon>Bacteria</taxon>
        <taxon>Pseudomonadati</taxon>
        <taxon>Myxococcota</taxon>
        <taxon>Polyangia</taxon>
        <taxon>Polyangiales</taxon>
        <taxon>Polyangiaceae</taxon>
        <taxon>Polyangium</taxon>
    </lineage>
</organism>
<evidence type="ECO:0000313" key="2">
    <source>
        <dbReference type="EMBL" id="MRG98051.1"/>
    </source>
</evidence>
<accession>A0A6N7QB14</accession>
<dbReference type="RefSeq" id="WP_153824826.1">
    <property type="nucleotide sequence ID" value="NZ_WJIE01000024.1"/>
</dbReference>
<keyword evidence="3" id="KW-1185">Reference proteome</keyword>
<name>A0A6N7QB14_9BACT</name>
<dbReference type="EMBL" id="WJIE01000024">
    <property type="protein sequence ID" value="MRG98051.1"/>
    <property type="molecule type" value="Genomic_DNA"/>
</dbReference>
<dbReference type="Proteomes" id="UP000440224">
    <property type="component" value="Unassembled WGS sequence"/>
</dbReference>